<dbReference type="GO" id="GO:0042254">
    <property type="term" value="P:ribosome biogenesis"/>
    <property type="evidence" value="ECO:0007669"/>
    <property type="project" value="UniProtKB-KW"/>
</dbReference>
<keyword evidence="3" id="KW-0813">Transport</keyword>
<dbReference type="Pfam" id="PF09135">
    <property type="entry name" value="Alb1"/>
    <property type="match status" value="1"/>
</dbReference>
<dbReference type="InterPro" id="IPR022784">
    <property type="entry name" value="Ribosome_bgen_Alb1"/>
</dbReference>
<comment type="subcellular location">
    <subcellularLocation>
        <location evidence="2">Cytoplasm</location>
    </subcellularLocation>
    <subcellularLocation>
        <location evidence="1">Nucleus</location>
    </subcellularLocation>
</comment>
<protein>
    <submittedName>
        <fullName evidence="7">17503_t:CDS:1</fullName>
    </submittedName>
</protein>
<comment type="caution">
    <text evidence="7">The sequence shown here is derived from an EMBL/GenBank/DDBJ whole genome shotgun (WGS) entry which is preliminary data.</text>
</comment>
<keyword evidence="4" id="KW-0963">Cytoplasm</keyword>
<keyword evidence="6" id="KW-0539">Nucleus</keyword>
<evidence type="ECO:0000256" key="1">
    <source>
        <dbReference type="ARBA" id="ARBA00004123"/>
    </source>
</evidence>
<organism evidence="7 8">
    <name type="scientific">Cetraspora pellucida</name>
    <dbReference type="NCBI Taxonomy" id="1433469"/>
    <lineage>
        <taxon>Eukaryota</taxon>
        <taxon>Fungi</taxon>
        <taxon>Fungi incertae sedis</taxon>
        <taxon>Mucoromycota</taxon>
        <taxon>Glomeromycotina</taxon>
        <taxon>Glomeromycetes</taxon>
        <taxon>Diversisporales</taxon>
        <taxon>Gigasporaceae</taxon>
        <taxon>Cetraspora</taxon>
    </lineage>
</organism>
<evidence type="ECO:0000256" key="5">
    <source>
        <dbReference type="ARBA" id="ARBA00022517"/>
    </source>
</evidence>
<keyword evidence="5" id="KW-0690">Ribosome biogenesis</keyword>
<evidence type="ECO:0000256" key="2">
    <source>
        <dbReference type="ARBA" id="ARBA00004496"/>
    </source>
</evidence>
<gene>
    <name evidence="7" type="ORF">CPELLU_LOCUS11637</name>
</gene>
<dbReference type="AlphaFoldDB" id="A0A9N9HN17"/>
<evidence type="ECO:0000256" key="3">
    <source>
        <dbReference type="ARBA" id="ARBA00022448"/>
    </source>
</evidence>
<dbReference type="EMBL" id="CAJVQA010010492">
    <property type="protein sequence ID" value="CAG8697380.1"/>
    <property type="molecule type" value="Genomic_DNA"/>
</dbReference>
<dbReference type="Proteomes" id="UP000789759">
    <property type="component" value="Unassembled WGS sequence"/>
</dbReference>
<name>A0A9N9HN17_9GLOM</name>
<evidence type="ECO:0000313" key="8">
    <source>
        <dbReference type="Proteomes" id="UP000789759"/>
    </source>
</evidence>
<dbReference type="GO" id="GO:0005737">
    <property type="term" value="C:cytoplasm"/>
    <property type="evidence" value="ECO:0007669"/>
    <property type="project" value="UniProtKB-SubCell"/>
</dbReference>
<reference evidence="7" key="1">
    <citation type="submission" date="2021-06" db="EMBL/GenBank/DDBJ databases">
        <authorList>
            <person name="Kallberg Y."/>
            <person name="Tangrot J."/>
            <person name="Rosling A."/>
        </authorList>
    </citation>
    <scope>NUCLEOTIDE SEQUENCE</scope>
    <source>
        <strain evidence="7">FL966</strain>
    </source>
</reference>
<accession>A0A9N9HN17</accession>
<evidence type="ECO:0000313" key="7">
    <source>
        <dbReference type="EMBL" id="CAG8697380.1"/>
    </source>
</evidence>
<evidence type="ECO:0000256" key="6">
    <source>
        <dbReference type="ARBA" id="ARBA00023242"/>
    </source>
</evidence>
<keyword evidence="8" id="KW-1185">Reference proteome</keyword>
<proteinExistence type="predicted"/>
<sequence length="114" mass="12712">MQIDKPLTANNVMVDSLSFSISSTSSDHPMLSQALVATDLSSPQANLTRKILGADTILRKIKKKTSNKHPTAKAKRRQKKGLSRALMNIEKEEVKVAKMTDRIALKRKIKNIWG</sequence>
<dbReference type="OrthoDB" id="2418589at2759"/>
<evidence type="ECO:0000256" key="4">
    <source>
        <dbReference type="ARBA" id="ARBA00022490"/>
    </source>
</evidence>
<dbReference type="GO" id="GO:0005634">
    <property type="term" value="C:nucleus"/>
    <property type="evidence" value="ECO:0007669"/>
    <property type="project" value="UniProtKB-SubCell"/>
</dbReference>